<comment type="caution">
    <text evidence="2">The sequence shown here is derived from an EMBL/GenBank/DDBJ whole genome shotgun (WGS) entry which is preliminary data.</text>
</comment>
<feature type="signal peptide" evidence="1">
    <location>
        <begin position="1"/>
        <end position="17"/>
    </location>
</feature>
<organism evidence="2 3">
    <name type="scientific">Penicillium malachiteum</name>
    <dbReference type="NCBI Taxonomy" id="1324776"/>
    <lineage>
        <taxon>Eukaryota</taxon>
        <taxon>Fungi</taxon>
        <taxon>Dikarya</taxon>
        <taxon>Ascomycota</taxon>
        <taxon>Pezizomycotina</taxon>
        <taxon>Eurotiomycetes</taxon>
        <taxon>Eurotiomycetidae</taxon>
        <taxon>Eurotiales</taxon>
        <taxon>Aspergillaceae</taxon>
        <taxon>Penicillium</taxon>
    </lineage>
</organism>
<dbReference type="AlphaFoldDB" id="A0AAD6HJS8"/>
<evidence type="ECO:0000313" key="3">
    <source>
        <dbReference type="Proteomes" id="UP001215712"/>
    </source>
</evidence>
<evidence type="ECO:0000256" key="1">
    <source>
        <dbReference type="SAM" id="SignalP"/>
    </source>
</evidence>
<reference evidence="2" key="2">
    <citation type="submission" date="2023-01" db="EMBL/GenBank/DDBJ databases">
        <authorList>
            <person name="Petersen C."/>
        </authorList>
    </citation>
    <scope>NUCLEOTIDE SEQUENCE</scope>
    <source>
        <strain evidence="2">IBT 17514</strain>
    </source>
</reference>
<name>A0AAD6HJS8_9EURO</name>
<dbReference type="EMBL" id="JAQJAN010000009">
    <property type="protein sequence ID" value="KAJ5719942.1"/>
    <property type="molecule type" value="Genomic_DNA"/>
</dbReference>
<protein>
    <recommendedName>
        <fullName evidence="4">TIL domain-containing protein</fullName>
    </recommendedName>
</protein>
<dbReference type="Proteomes" id="UP001215712">
    <property type="component" value="Unassembled WGS sequence"/>
</dbReference>
<accession>A0AAD6HJS8</accession>
<sequence>MQTSIFIFGLLASIVSAIPAPMTETTCQNEFSSCEVNAPYSSPNQCCISNMVCEPLGGFQSNSTMGTCVKQDDVQQK</sequence>
<feature type="chain" id="PRO_5042057601" description="TIL domain-containing protein" evidence="1">
    <location>
        <begin position="18"/>
        <end position="77"/>
    </location>
</feature>
<evidence type="ECO:0008006" key="4">
    <source>
        <dbReference type="Google" id="ProtNLM"/>
    </source>
</evidence>
<keyword evidence="3" id="KW-1185">Reference proteome</keyword>
<keyword evidence="1" id="KW-0732">Signal</keyword>
<evidence type="ECO:0000313" key="2">
    <source>
        <dbReference type="EMBL" id="KAJ5719942.1"/>
    </source>
</evidence>
<proteinExistence type="predicted"/>
<gene>
    <name evidence="2" type="ORF">N7493_006820</name>
</gene>
<reference evidence="2" key="1">
    <citation type="journal article" date="2023" name="IMA Fungus">
        <title>Comparative genomic study of the Penicillium genus elucidates a diverse pangenome and 15 lateral gene transfer events.</title>
        <authorList>
            <person name="Petersen C."/>
            <person name="Sorensen T."/>
            <person name="Nielsen M.R."/>
            <person name="Sondergaard T.E."/>
            <person name="Sorensen J.L."/>
            <person name="Fitzpatrick D.A."/>
            <person name="Frisvad J.C."/>
            <person name="Nielsen K.L."/>
        </authorList>
    </citation>
    <scope>NUCLEOTIDE SEQUENCE</scope>
    <source>
        <strain evidence="2">IBT 17514</strain>
    </source>
</reference>